<evidence type="ECO:0000259" key="3">
    <source>
        <dbReference type="SMART" id="SM00327"/>
    </source>
</evidence>
<dbReference type="EMBL" id="JAUCMV010000005">
    <property type="protein sequence ID" value="KAK0395629.1"/>
    <property type="molecule type" value="Genomic_DNA"/>
</dbReference>
<feature type="region of interest" description="Disordered" evidence="2">
    <location>
        <begin position="7070"/>
        <end position="7110"/>
    </location>
</feature>
<dbReference type="InterPro" id="IPR052079">
    <property type="entry name" value="E3_ligase/Copine_domain"/>
</dbReference>
<sequence length="7993" mass="889359">MFAISATAAPARDSSIPLSVFILSLLRSLPTLLRLNIFITIFEEFIHSFIDLLLEDDSLESVMLATQIAVMTCICCKSCNCCCVPSKKRLKAIEGGDAYDVPGREHIPKKVNRTPEKNVLRANRQTRKELAEWEERRRSLSTVDSGWLFRRSKSETVLPETTGGNAEGDRRCVATPSIEVEERRNRPASFVFPPPPPDLALRRCESEQPKALKSCLVTGQSRRWGSVQDESGLFAEVVPLQGTSSCAFQIKKAKIKKSDSRKGGLKSMKKGFKQFFTQDRSQREYESEHELTPQQGRRGSGGGFFQKLFRGNGKPDTSPMTLSPVGSPMSGRRADWESEDDYAEILNARAKSNERDLNFYPGTFASSKKRELSVPVSPKSVTFEDEISRYGRAESAAPYQSDSRWRSGTSQTSGYGSPGRVPYERDAKKSSHSALDEATLDLLRLSTEPATVTFSSSPRRSNVADKLPKAASTSSMHKVIRTEDGGLLKMANVFTWDADRLKENSPGRASSHVTGEESRKVTEEGDVIEVVQRVEGKPVVRTTVEGKMRMEKVVGAKLRTIDELISAGWTIRDTVTNYKIKTTLGSRHMIVEEERTGGAEDLDTQYRMQMYKDGREIGSHVADISIPSSASKSEYLSKLSEKLMREMAAFEGEQETATTRVEVEVVENVTKLMKTYIVGERDEAEELEQIVKQKTTELTELTEINKITEEKFCVETASDKATPPPIERVNKEYIDQMERELVEEMAKKDIRLTTQGQQFEGAERIVQHKRFESETESVDSVIAKRTVARCANVFADCDLTRTEDFSSNNVFIAIPNELSLEVILRTERVRSKAKQLEAASYGLEQSGHRYEETTTLKRTTRFESAPSEEVTEEIMPPITVEPLTEAEPEIPPPKEAPRLEQKVEEEIIQERTEQVLEKERSEEELREAEPYGGEYSMQQEGQRFEGESVIRRKVQKLVSEESEEEKEPKISEPEGATIDLSQAGQHFEDRAVLKRTRRFESEESEEKEPTEVVLAKDESNGIFTVSIECANSESAVFTTREKRPQKLETVALQMSMQKATHESAVHEKSIGEAEKQILLHHITATAEENVFLSDGLQKAISTESSLSAAATLKDATIWSDSFSALELSEESATIMIALQNHIALMEMEQLSEYNWARKQREQVKSKVRETMEENAMTMYSFASREGRCLSVESLLKDHTTARHSFHLDAAQSEAISTTVSLSCPELSFKAEFKARLANASQASSAVNEFSSEQSSAMVYLKNTIDSIEERAQKTLPEARLNTGSRLDAYAQTHEDLTLSMDLSKAAKFSSFLETGASRAVSRTEKVSMTSSSSSTEVQTANYALNRGGKSGLASVRIVSANTGAPAHYDVIEAGNKVESCAVMMTRGGISGMHASTSWAESVSGESSPEIYDLNTVNITKRMHLSNYKSLLPLHGFAHTTWPPTSHSTVPFQSWQAMKTLREPSVSLSTIISREEIEETESISESHVTEISEKIVHSSRSKSIEYRDILNREEIWEDESISESHVRDDFYRRRMARSMTDVSTYTVDMEEIDVVDSTVKVRKQDTGHTTTILLYEPPGGQTSCRASFGSQGYREIYERIEEVIKSDQSGYDFERTRLEETESITESRLERRSEGKDHVVVVVPQQTVVPGTREEREKVTESQLTQISGQPMSYSEVHKSVQATSEKEEHRVESFRKDAVKEGIVVTTRPSREETYSLMADYSVEGEERAFSTLRESQKAMKQISTEASREEKAEVSKELARTPAADAEKRLLEAQLISAERGFESDQVNLSYQMRKLAAEELPIVKTVPRASEEREESVICEFLHEQVDTGTEITKLRRPEPFGEVDTELAQARNLAELLSTKSAHEEDTYQEAAYMKALEQAAVEQMEKAALSEGIVYRTPSASEVYERKDVCLAESATSDATTASMKERDYAQIVRKVSEAEDNVENLSSQWNWCESDMSAQKTVGSVVRESGSLTTAAVGKESVDLSEHLAMSKRAVSEGTRSEPTSDVAALALKIEQRSTSHLLSYPPESETTESSLSESLSATAKTDFREYLQENVSLAAQSMRITRRSAPEFADAEVNVPRQWSSELDTSATSFKGTETRQEFIEITQSSESEVTFYKAVGNREMACVQMQPSHEESLTMSRSMKLVEDTQECLTVLKSGSTEFGEKSAREYSISSEEFSTTIDTVQAHMHYVGTLKNPVFESEVLRTEAAGDTASQLHKLVTRKEGSEGIVRSVPDSDKASEKRHFAIEKKEITVGFQHPQSVEAESARIAEANKEGLIGSRFIEYSEQRIATVEDFRKIADEKWREGEDEYVHPIPRQLQQHLSTTHATEEKVLADFERDLASPVSGDSFVKAMPNPETITAKFPSATTETSALTSDIYREDDLKSAEAKIKSFNVKHECGSVKEPSVKSIQLSGEIDIVTKHLTTAKSIAYEELEQHLLSTAASQESTAELQQHVLKEGKPMAVTNIVTDMMSAEEKRRFEIESRRVEAGFRQRDVTDAGFASLKDTVRESTTTEPFLEYTTRAAEAEAVFKKVSKQQIEEEEEEHVHALPRQLQQSLSTEFAREESAETDVQKACSPSASSESFVRKIAHSQSLAKSMSSATHEESALSWFMSRTEDSNAAESKMRTANLDSQSTMAKEARKEEANLSEAVEIVATALQTTQKIVDAEVERQLLNTVASQESTAELQQHVLKEEKPMAATNILTDMMSAEEKRRFEIESRRLEAGFRQRDVTDAGSASLKDTIHESTTAEPFLEYTTKAAEAEAVFRKVTKLQTEEEEREHVHSVPRQLQQSLSTVSAQEESAETDVQKACSPSASSESFVRKIAHSESLTTTLASATHEESALSWFMSRTEDSNATESKMRTANLDSQSIMANEPREESSNLSEAVEIVATALQTTQKIVDAEVERQLLNTVASQESTAELQQHVLKEDRQMEAGNVLKEMMSAEEKRRFEIESRKLEAGFQQGAVADAGFASLKDTIHESTTTEPFLEYTTRAAEAEAVFKKVSKPQIAEEEQEHVHALPRQLQQSLSTEFAREESAETDVQKACSPSASSESFVRKIAHSQSLAKSMSSATHEESALSWFMSRTEDSNAAESKMRTANLDSQSIMANEPRKEEANLSEAVEIVATALQTTQKIVDAEVERQLLNTVASQESTVELQQHVLKEEKPMAATNILTDMMSAEEKRRFEIESRKLEAGFQQGAVADAGFASLKDTVRESTTTEPFLEYTTRAAEAEAVFKKVSKPQIEEEEEEHVHALPRQLQQSLSTEFAKDESAETDVQKACSPSASSESFVRKIAHSESLTTTLASATHEESALSWFMSRTEDSNATESKMRTANLDSQSIMANEPREESSNLSEAVEIVATALQTTQKVPYSEVERQLLNAAASQESTAELQQHVLKEEKPMAATNILTDMMSAEEKRRFEIESRRLEAGFRQGAVADAGFASLKDTVRESTTTEPFLEYTTRAAEAEALFKKVSKPQMEEEEREHVHSVPRQLQQSLSTEFAKEESAETDVHKACSPSASSESFVRKIAHSESLAKSMSSATHEESALSWFMSRTEDSNATESKMRTANLDSQSIVANEPGEERANLSEAVEIVATALQTTQKVPCSEVEHQLLSTAASQESTAELQQHVLKEGKPMAATNILTDMMSAEEQRRFEIESRKLEAGFQQGAVADAGFASLKDTVRESTTTEPFLEYTTRAAEAEAVFKKVSKPQIHEEEEEHVHALPRQLQQSLSTEFAREESAETDVQKACSPSASSESFVRKIAHSQSLAKSMSSATHEESALSWFMSRTEDSNATESKMRTANLDSQSIMANEPRKEEANLSEAVEIVATALQTAQKIVDAEVERQLLNTVASQELTAEIDQQVHRAEKLKSADSVLTDKVAAEERRRFDIESWKLEAGFQQIDVVDEGSVCLRDSELDFAATKPLREFISVQSEAEAVFKRISAVAPTQEEEEHVCVVSRHLQQSLSTEFAKEEIAESNVEKLIPPSTSGDSLVRPIANTEALIFSTTASQESTAELQQHVLKEEKPMAATNILTDMMSAEEKRRFEIESQRVEAGFQQGAVADAGFASLKDTVRESTTTEPFLEYTTRAAEAEAVFKKVSKPQIAEEEQEHVHALPRQLQQSLSTEFAREESAETDVQKACSPSASSESFVRKIAHSQSLAKSMSSATHEESALSWFMSRTEDSNAAESKMRTANLDSQSIMANEPRKEEANLSEAVEIVATALQTTQKIVDAEVERQLLNTVASQESTVELQQHVLKEEKPMAATNILTDMMSAEEKRRFEIESRKLEAGFQQGAVADAGFASLKDTVRESTTTEPFLEYTTRAAEAEAVFKKVSKPQIEEEEEEHVHALPRQLQQSLSTEFAKDESAETDVQKACSPSASSESFVRKIAHSESLTTTLASATHEESALSWFMSRTEDSNATESKMRTANLDSQSIMANEPREESSNLSEAVEIVATALQTTQKVPYSEVERQLLNAAASQESTAELQQHVLKEEKPMAATNILTDMMSAEEKRRFEIESQRVEAGFQQGAVADAGFASLKDTVRESTTTEPFLEYTTRAAEAEAVFKKVSKPQIAEEEEEHVHALPRQLQQSLSTVFAREESAETDVQKACSPSASSESFVRKIAHSESLAKSMSSATHEESALSWFMSRTEDSNATESKMRTANLDSQSIMANEPRKEEANLSEAVEIVTTALQTTQKIVDAEVEQQLLNTVASQESTAELQQHVLKEERPMSATNIFTDMMSAEEKRRFEIESRRLEAGFRQRDVTDAGFASLKDTVRESTTTEPFLEYTTKAAEAEAVFKKVSKPQIAEEEQEHVHSVPRQLQQSLSTVSAQEESAETKIEKTCLPSVDGESFVRKIAHSESLTTTLASATHEESALSWFMSRTEDSNATESKMRTANLDSQSIMANEPREESSNLSEAVEIVATALQTTQKVPYSEVERQLLNAAASQESTAELQQHVLKEEKPMAATNILTDMMSAEEKRRFEIESRKLEAGFQQGAVADAGFASLKDTVRESTTTEPFLEYTTRAAEAEAVFKKVSKPQMEEEEREHVHALPRQLQQSLSTEFAKDESAETDVQKACSPSASSESFVRKIAHSQSLAKSMSSATHEESALSWFMSRTEDSNATESKMRMPNVDSQSIVANEPGEERANLSEAVEIVATTLQTTQKIVDAEVERQLLNTVASQESTAELQQHVLKEERPMSATNIFTDMMSAEEKRRFEIESRKLEAGFQQGGVADAGFVSLKDTIHESTTTEPFIEYGIKSTGVGAVLERISKVRCEEEEREHVYAVPRQLQQSLSTEFAREVGAETEVEKVRIAAAVHSEYRKKLDREEKISKDVMAASCEDSQVSGVMQRTAQESHAEQKLVCGNTASSEKITGEPSDEHEALFKSVATAVGSMKASQVLQESVLESSSLATLASTELIADIEEHIKGIEGQVDSAFTILEKPKKEESREFKDRKESLVVGLSKCAAAETGQINLRESREESATSTSFTQFGKEVRDSVGEFEKISSEMINEEEAETFFKIPRQLQESLSASYASDLSADITVDRQRSESSGETAIVRPSADVESSGKKVEAAMDYEVVLSEALTSRCVEEQAVDDVFQLGEKLSSDKICKESSEEVLGYNYARTQSSSRLQTSVIRADSLTDCHQIATKASSEISSDFDKEIKYTEESSHATSITSLKSLESGLRTFKIDQQSAEKQLEMTPVASESSVQLSDSVTESPAMITLREYEHVTSDSIAHFGRTAPEKECHMGVEETFKLSRDWQEILKTKAAGKEECELPTDFSKASEEAITGKSFELSNSENPAMLTTKSSMIEAIESTEVLSRYEKEYPQTEVLLVEKSLGEAELKLRESSINLKSLSAEWSLVLSDLDAELKVPEKVKDTNTLRTLAATDISDAVDASLSLSAPAFLYEQHFAIDRKEDAQRGFHIADERFSHDLRREEQTTTVSSVAKTDRRTDEARTSVKEVTQEEANAGVILVRRSIGRTNLSKDHAVSVNAVLTQSLNTVSASDVCQTKGVEWTVQEQTGSSVRVLSDVNKEAMSADLKASEESRLHSNMAFAKTKISEDECVAKITVGHAESEQKSVSELSTDAYDILTQWTTVFRDLEAHVKLAATLNMYDRLTAVESTEESINVSECWDRYEDEDSASVSLREPVVDFEKKELHVSEAHVTQSIQKEAIPSDAALITCKEPNRESVVLKTKESRLVKLNAMITLHKISTPLPKSTNELTLNDVFTISAEPLTLKTDAAETDSTTSQFSLMKQIDARQEEVKLVHYNSAPEVILEAEQAGDEKVKMLVDIQGKSYEKEQMAVEWRLPNETAPIGLETEEAGDEHATLYAQLTSKHELEKDADTVKAIGRKHEPLSLHSKASTEETKTLSEVWVVPPQTELKSIMHKIPNTGERAEKRTLESEEHLVSVGFYYDTVPETEAASVTQASVRDLGEYVLDTKASSMVDKTLSFSLLRKQESELQKKRWATKSKSSISLNLLESSVETSTATFNLDRAMSAESVGVTQKCDRTDAPYSAKFQESSLSEETIHCSYNRRNVEDWSAFTQKISNSGGLFILSTDAAEESQTVLNSELKQFDEFSTATKTITDFNSTVPLHLHSLASSSESTTSVLSYERSPASAEDSKTLQCANKGQNIEERMKESREVRQTTYLEFWQYAEKEAFGLTIDQPNFGGRFKLNTDASEESESNSVRTLVSDRICSSTSSLCLVEPVVAAVALGIKASTEATATTQHVHEKKIESQFVEKSFVHKHTESASVVLVESCEAVENVAYEMKRPAVAEDVAKVMKISSTEIPLVLSTNAAQEAVSEQSILLDKERVDHFSTELKHFISNTGEPTSATLKAAEESMQSVTCSLSRLPSHESASLLKICARIAEPVKFKSMEANELSETSNYQFRRAEQLSEQAIVLKECRFGGGAVLSTRSSSETTHEKDYIIASQSSKDESAAITRVIANTSEPMELMCQHSKKSSADCTCAFNKTDEKESTSVTIRIPNEEQPSLKQISESSSITETTNLQFKQVEEREGSERVIVLSREGGHFTLHSSSSSSEDSTLNTEISSKSISSGETSTTRATFRTTEPPELRTYASKVEHMHIETQLARPGVQSSAELVTKTPLRGDSITFVLKESVHLEETSTCELSRPENRGVISEVIKEPQFGGSFMLSTKATQYNSTDYTTSLTHEKPYELHTDIVIIEKRTVEPLFLATSHSQEASVSCTSALQRSGQVSSAHIIRTTPQQGENIGVRISESKEFTEVNNVSLTRHDITSSSEVVVKEPRHGGQLLFRSKRSEESYADLEQTLSRTGSFLDSEHVFKTSNVHVPSSLTCSHCKMEESTIFTELRRLESTHDDSLCLKSCNIGEPLSLRSAQSEERVVNMSTYLDKDVKRSMEKETTMGIPRFGGGDHLHCNAASEKSGEIVLNLLREESSEEDTRVVKISREESTTFGAAASEESVVNSTQSIVRKVEAPHTISVSVRTPLRGEHVEFASRASEQTIFNADCDYTKQPTEFVLNWTSFESRIEPSVALQTEACKEVHTELAETDVRRRLVEYSTESVIERGHREISPVVLYSEQAEETLIRHEQHMESHEFRHNGSTASVRTEVIREEEQMSCEASGEVERREELYSEQTTKTASEKRVSFAAEVTEKTMSLDMDMSMTVERKEAPSIIKKPMKKERERRGRRGELKRNEAPNFVPVRRNSLLMALNIGSPHNIPHFKTLQDIVKAIKEAGLEYSNLIFGIDYTRSNYYQGEKTFDGRSLHSLDAEEQNPYQQVIEIVGKTLSSFDADGIIPVYGFGDEQCTDQSIFNLANRSDPDACCNGFEDVLRVYNERTPSIAMSGPTNFVPLIEKAIDICREKHSYHILVIVADGQVTNEKINQKAIAAASHYPLSIIMVGVGDGPWNMMNRFDETLPKRIFDNFHFVDFHKVMFNAPNQEASFALNALMEIPDQYKAIKELGLLKHSRRG</sequence>
<dbReference type="InterPro" id="IPR010734">
    <property type="entry name" value="Copine_C"/>
</dbReference>
<feature type="compositionally biased region" description="Polar residues" evidence="2">
    <location>
        <begin position="1660"/>
        <end position="1672"/>
    </location>
</feature>
<feature type="region of interest" description="Disordered" evidence="2">
    <location>
        <begin position="7635"/>
        <end position="7662"/>
    </location>
</feature>
<dbReference type="SMART" id="SM00327">
    <property type="entry name" value="VWA"/>
    <property type="match status" value="1"/>
</dbReference>
<feature type="compositionally biased region" description="Low complexity" evidence="2">
    <location>
        <begin position="2033"/>
        <end position="2045"/>
    </location>
</feature>
<evidence type="ECO:0000313" key="4">
    <source>
        <dbReference type="EMBL" id="KAK0395629.1"/>
    </source>
</evidence>
<dbReference type="CDD" id="cd01459">
    <property type="entry name" value="vWA_copine_like"/>
    <property type="match status" value="1"/>
</dbReference>
<feature type="compositionally biased region" description="Low complexity" evidence="2">
    <location>
        <begin position="7086"/>
        <end position="7108"/>
    </location>
</feature>
<gene>
    <name evidence="4" type="ORF">QR680_001365</name>
</gene>
<feature type="compositionally biased region" description="Basic and acidic residues" evidence="2">
    <location>
        <begin position="280"/>
        <end position="291"/>
    </location>
</feature>
<evidence type="ECO:0000256" key="2">
    <source>
        <dbReference type="SAM" id="MobiDB-lite"/>
    </source>
</evidence>
<dbReference type="SUPFAM" id="SSF53300">
    <property type="entry name" value="vWA-like"/>
    <property type="match status" value="1"/>
</dbReference>
<feature type="region of interest" description="Disordered" evidence="2">
    <location>
        <begin position="276"/>
        <end position="334"/>
    </location>
</feature>
<feature type="region of interest" description="Disordered" evidence="2">
    <location>
        <begin position="5572"/>
        <end position="5592"/>
    </location>
</feature>
<feature type="coiled-coil region" evidence="1">
    <location>
        <begin position="116"/>
        <end position="143"/>
    </location>
</feature>
<feature type="coiled-coil region" evidence="1">
    <location>
        <begin position="677"/>
        <end position="704"/>
    </location>
</feature>
<dbReference type="PANTHER" id="PTHR45751:SF11">
    <property type="entry name" value="COPINE FAMILY PROTEIN 2"/>
    <property type="match status" value="1"/>
</dbReference>
<feature type="region of interest" description="Disordered" evidence="2">
    <location>
        <begin position="957"/>
        <end position="989"/>
    </location>
</feature>
<feature type="region of interest" description="Disordered" evidence="2">
    <location>
        <begin position="5967"/>
        <end position="5993"/>
    </location>
</feature>
<keyword evidence="1" id="KW-0175">Coiled coil</keyword>
<dbReference type="GO" id="GO:0004842">
    <property type="term" value="F:ubiquitin-protein transferase activity"/>
    <property type="evidence" value="ECO:0007669"/>
    <property type="project" value="TreeGrafter"/>
</dbReference>
<proteinExistence type="predicted"/>
<feature type="region of interest" description="Disordered" evidence="2">
    <location>
        <begin position="2786"/>
        <end position="2821"/>
    </location>
</feature>
<evidence type="ECO:0000256" key="1">
    <source>
        <dbReference type="SAM" id="Coils"/>
    </source>
</evidence>
<dbReference type="Proteomes" id="UP001175271">
    <property type="component" value="Unassembled WGS sequence"/>
</dbReference>
<accession>A0AA39LFX6</accession>
<feature type="region of interest" description="Disordered" evidence="2">
    <location>
        <begin position="1650"/>
        <end position="1674"/>
    </location>
</feature>
<comment type="caution">
    <text evidence="4">The sequence shown here is derived from an EMBL/GenBank/DDBJ whole genome shotgun (WGS) entry which is preliminary data.</text>
</comment>
<dbReference type="InterPro" id="IPR002035">
    <property type="entry name" value="VWF_A"/>
</dbReference>
<feature type="compositionally biased region" description="Polar residues" evidence="2">
    <location>
        <begin position="2797"/>
        <end position="2810"/>
    </location>
</feature>
<feature type="compositionally biased region" description="Polar residues" evidence="2">
    <location>
        <begin position="398"/>
        <end position="415"/>
    </location>
</feature>
<dbReference type="InterPro" id="IPR036465">
    <property type="entry name" value="vWFA_dom_sf"/>
</dbReference>
<reference evidence="4" key="1">
    <citation type="submission" date="2023-06" db="EMBL/GenBank/DDBJ databases">
        <title>Genomic analysis of the entomopathogenic nematode Steinernema hermaphroditum.</title>
        <authorList>
            <person name="Schwarz E.M."/>
            <person name="Heppert J.K."/>
            <person name="Baniya A."/>
            <person name="Schwartz H.T."/>
            <person name="Tan C.-H."/>
            <person name="Antoshechkin I."/>
            <person name="Sternberg P.W."/>
            <person name="Goodrich-Blair H."/>
            <person name="Dillman A.R."/>
        </authorList>
    </citation>
    <scope>NUCLEOTIDE SEQUENCE</scope>
    <source>
        <strain evidence="4">PS9179</strain>
        <tissue evidence="4">Whole animal</tissue>
    </source>
</reference>
<dbReference type="PANTHER" id="PTHR45751">
    <property type="entry name" value="COPINE FAMILY PROTEIN 1"/>
    <property type="match status" value="1"/>
</dbReference>
<dbReference type="GO" id="GO:0016567">
    <property type="term" value="P:protein ubiquitination"/>
    <property type="evidence" value="ECO:0007669"/>
    <property type="project" value="TreeGrafter"/>
</dbReference>
<feature type="region of interest" description="Disordered" evidence="2">
    <location>
        <begin position="2026"/>
        <end position="2045"/>
    </location>
</feature>
<name>A0AA39LFX6_9BILA</name>
<feature type="domain" description="VWFA" evidence="3">
    <location>
        <begin position="7761"/>
        <end position="7954"/>
    </location>
</feature>
<protein>
    <recommendedName>
        <fullName evidence="3">VWFA domain-containing protein</fullName>
    </recommendedName>
</protein>
<keyword evidence="5" id="KW-1185">Reference proteome</keyword>
<evidence type="ECO:0000313" key="5">
    <source>
        <dbReference type="Proteomes" id="UP001175271"/>
    </source>
</evidence>
<organism evidence="4 5">
    <name type="scientific">Steinernema hermaphroditum</name>
    <dbReference type="NCBI Taxonomy" id="289476"/>
    <lineage>
        <taxon>Eukaryota</taxon>
        <taxon>Metazoa</taxon>
        <taxon>Ecdysozoa</taxon>
        <taxon>Nematoda</taxon>
        <taxon>Chromadorea</taxon>
        <taxon>Rhabditida</taxon>
        <taxon>Tylenchina</taxon>
        <taxon>Panagrolaimomorpha</taxon>
        <taxon>Strongyloidoidea</taxon>
        <taxon>Steinernematidae</taxon>
        <taxon>Steinernema</taxon>
    </lineage>
</organism>
<feature type="compositionally biased region" description="Basic and acidic residues" evidence="2">
    <location>
        <begin position="5979"/>
        <end position="5993"/>
    </location>
</feature>
<dbReference type="GO" id="GO:0005634">
    <property type="term" value="C:nucleus"/>
    <property type="evidence" value="ECO:0007669"/>
    <property type="project" value="TreeGrafter"/>
</dbReference>
<feature type="region of interest" description="Disordered" evidence="2">
    <location>
        <begin position="393"/>
        <end position="432"/>
    </location>
</feature>
<dbReference type="Pfam" id="PF07002">
    <property type="entry name" value="Copine"/>
    <property type="match status" value="1"/>
</dbReference>